<proteinExistence type="predicted"/>
<organism evidence="1 2">
    <name type="scientific">Streptosporangium lutulentum</name>
    <dbReference type="NCBI Taxonomy" id="1461250"/>
    <lineage>
        <taxon>Bacteria</taxon>
        <taxon>Bacillati</taxon>
        <taxon>Actinomycetota</taxon>
        <taxon>Actinomycetes</taxon>
        <taxon>Streptosporangiales</taxon>
        <taxon>Streptosporangiaceae</taxon>
        <taxon>Streptosporangium</taxon>
    </lineage>
</organism>
<dbReference type="RefSeq" id="WP_307569339.1">
    <property type="nucleotide sequence ID" value="NZ_JAUSQU010000003.1"/>
</dbReference>
<comment type="caution">
    <text evidence="1">The sequence shown here is derived from an EMBL/GenBank/DDBJ whole genome shotgun (WGS) entry which is preliminary data.</text>
</comment>
<dbReference type="EMBL" id="JAUSQU010000003">
    <property type="protein sequence ID" value="MDP9850361.1"/>
    <property type="molecule type" value="Genomic_DNA"/>
</dbReference>
<keyword evidence="2" id="KW-1185">Reference proteome</keyword>
<name>A0ABT9QUC2_9ACTN</name>
<accession>A0ABT9QUC2</accession>
<protein>
    <submittedName>
        <fullName evidence="1">Uncharacterized protein</fullName>
    </submittedName>
</protein>
<reference evidence="1 2" key="1">
    <citation type="submission" date="2023-07" db="EMBL/GenBank/DDBJ databases">
        <title>Sequencing the genomes of 1000 actinobacteria strains.</title>
        <authorList>
            <person name="Klenk H.-P."/>
        </authorList>
    </citation>
    <scope>NUCLEOTIDE SEQUENCE [LARGE SCALE GENOMIC DNA]</scope>
    <source>
        <strain evidence="1 2">DSM 46740</strain>
    </source>
</reference>
<dbReference type="Proteomes" id="UP001225356">
    <property type="component" value="Unassembled WGS sequence"/>
</dbReference>
<gene>
    <name evidence="1" type="ORF">J2853_009657</name>
</gene>
<sequence length="288" mass="31968">MSAWSPRRMPRIRDRVRTALTGSDRLFSQDTPELVARNKRVAQNLGASGLSWATPNMSALAIAAAADLPEVRWATADRPSASGLIVWDGGIGQVPYRGVYTPVDAISWGPHPDGLSCMMWLSLNRMREAVTALGGTYVPGILPPLLPVGEFVAPITADPYPAEAIDDGARTALTTLASAWLLMKQPKMVDRSSVEIDRSVRRSYGRANLPVPEVTLIDLRRLYVPNITERDEPASRTYNRRWVVGGHWHNQAYGPGWSLRRQIWIPNYIKGPDGAPLIVTERVNVWRR</sequence>
<evidence type="ECO:0000313" key="1">
    <source>
        <dbReference type="EMBL" id="MDP9850361.1"/>
    </source>
</evidence>
<evidence type="ECO:0000313" key="2">
    <source>
        <dbReference type="Proteomes" id="UP001225356"/>
    </source>
</evidence>